<comment type="caution">
    <text evidence="3">The sequence shown here is derived from an EMBL/GenBank/DDBJ whole genome shotgun (WGS) entry which is preliminary data.</text>
</comment>
<dbReference type="AlphaFoldDB" id="A0A5J5I6B2"/>
<proteinExistence type="predicted"/>
<dbReference type="EMBL" id="VYKL01000007">
    <property type="protein sequence ID" value="KAA9029979.1"/>
    <property type="molecule type" value="Genomic_DNA"/>
</dbReference>
<evidence type="ECO:0000313" key="4">
    <source>
        <dbReference type="Proteomes" id="UP000326671"/>
    </source>
</evidence>
<gene>
    <name evidence="3" type="ORF">F4V44_02950</name>
</gene>
<dbReference type="Proteomes" id="UP000326671">
    <property type="component" value="Unassembled WGS sequence"/>
</dbReference>
<keyword evidence="2" id="KW-0175">Coiled coil</keyword>
<sequence length="517" mass="60493">MFKTYQTKLKNDLIVLKNTSTLPVYEYFHQIAKYFGMLERKLFVDLYVRKKPSGDVKKFYCATYNITARQYNSIKKQLDGRISSKLELSKLYMKEWNEKIKSTTKRIKSKEEQKAKLQSTLLKMKGNEANFLKKVKRYRNIKRFIHQKKRKLYSMNLKLKKVESDFHHGIVRICFGSKELFQKQFHLEENGLTFQQWKKEWGEKRAAQFTFIGSKDETFGNQSCTYDLENHLRIRVFSKDEEVFGNYVTLKNVQFGYGQENIDKAKISSLGYTKGKRNPVKYYRALTWKFVRKSGHWYACVSVDVDVPPIITLKNNGVLSIDFNYGFLAVSDVDGFGNLVYSFQVPYQSTHCTSEQTKQSLSVALKAVVQYAVKKAKPIGFENLDFKRKKQNLKQMSSKQAKMLSGFAYSTYQSLLQSKCEAAGIESIAVNPAYTSQIGQHKFMKKYGISSHESAALVIGRRGLHFKRIEKIPPHHILNQKKKDSILQMDRRSQWKEIGQQWKNYSFNNKLYVLYRI</sequence>
<organism evidence="3 4">
    <name type="scientific">Niallia endozanthoxylica</name>
    <dbReference type="NCBI Taxonomy" id="2036016"/>
    <lineage>
        <taxon>Bacteria</taxon>
        <taxon>Bacillati</taxon>
        <taxon>Bacillota</taxon>
        <taxon>Bacilli</taxon>
        <taxon>Bacillales</taxon>
        <taxon>Bacillaceae</taxon>
        <taxon>Niallia</taxon>
    </lineage>
</organism>
<dbReference type="InterPro" id="IPR010095">
    <property type="entry name" value="Cas12f1-like_TNB"/>
</dbReference>
<evidence type="ECO:0000313" key="3">
    <source>
        <dbReference type="EMBL" id="KAA9029979.1"/>
    </source>
</evidence>
<dbReference type="GO" id="GO:0003677">
    <property type="term" value="F:DNA binding"/>
    <property type="evidence" value="ECO:0007669"/>
    <property type="project" value="UniProtKB-KW"/>
</dbReference>
<dbReference type="RefSeq" id="WP_150438498.1">
    <property type="nucleotide sequence ID" value="NZ_VYKL01000007.1"/>
</dbReference>
<evidence type="ECO:0000256" key="2">
    <source>
        <dbReference type="SAM" id="Coils"/>
    </source>
</evidence>
<reference evidence="3 4" key="1">
    <citation type="submission" date="2019-09" db="EMBL/GenBank/DDBJ databases">
        <title>Whole genome sequences of isolates from the Mars Exploration Rovers.</title>
        <authorList>
            <person name="Seuylemezian A."/>
            <person name="Vaishampayan P."/>
        </authorList>
    </citation>
    <scope>NUCLEOTIDE SEQUENCE [LARGE SCALE GENOMIC DNA]</scope>
    <source>
        <strain evidence="3 4">MER_TA_151</strain>
    </source>
</reference>
<dbReference type="OrthoDB" id="7375452at2"/>
<feature type="coiled-coil region" evidence="2">
    <location>
        <begin position="93"/>
        <end position="127"/>
    </location>
</feature>
<protein>
    <submittedName>
        <fullName evidence="3">IS200/IS605 family element transposase accessory protein TnpB</fullName>
    </submittedName>
</protein>
<name>A0A5J5I6B2_9BACI</name>
<keyword evidence="4" id="KW-1185">Reference proteome</keyword>
<dbReference type="NCBIfam" id="TIGR01766">
    <property type="entry name" value="IS200/IS605 family accessory protein TnpB-like domain"/>
    <property type="match status" value="1"/>
</dbReference>
<evidence type="ECO:0000256" key="1">
    <source>
        <dbReference type="ARBA" id="ARBA00023125"/>
    </source>
</evidence>
<accession>A0A5J5I6B2</accession>
<keyword evidence="1" id="KW-0238">DNA-binding</keyword>